<comment type="caution">
    <text evidence="1">The sequence shown here is derived from an EMBL/GenBank/DDBJ whole genome shotgun (WGS) entry which is preliminary data.</text>
</comment>
<reference evidence="1" key="1">
    <citation type="submission" date="2019-05" db="EMBL/GenBank/DDBJ databases">
        <title>The de novo reference genome and transcriptome assemblies of the wild tomato species Solanum chilense.</title>
        <authorList>
            <person name="Stam R."/>
            <person name="Nosenko T."/>
            <person name="Hoerger A.C."/>
            <person name="Stephan W."/>
            <person name="Seidel M.A."/>
            <person name="Kuhn J.M.M."/>
            <person name="Haberer G."/>
            <person name="Tellier A."/>
        </authorList>
    </citation>
    <scope>NUCLEOTIDE SEQUENCE</scope>
    <source>
        <tissue evidence="1">Mature leaves</tissue>
    </source>
</reference>
<gene>
    <name evidence="1" type="ORF">EJD97_021081</name>
</gene>
<evidence type="ECO:0000313" key="1">
    <source>
        <dbReference type="EMBL" id="TMW86637.1"/>
    </source>
</evidence>
<proteinExistence type="predicted"/>
<dbReference type="AlphaFoldDB" id="A0A6N2AVX7"/>
<accession>A0A6N2AVX7</accession>
<protein>
    <submittedName>
        <fullName evidence="1">Uncharacterized protein</fullName>
    </submittedName>
</protein>
<organism evidence="1">
    <name type="scientific">Solanum chilense</name>
    <name type="common">Tomato</name>
    <name type="synonym">Lycopersicon chilense</name>
    <dbReference type="NCBI Taxonomy" id="4083"/>
    <lineage>
        <taxon>Eukaryota</taxon>
        <taxon>Viridiplantae</taxon>
        <taxon>Streptophyta</taxon>
        <taxon>Embryophyta</taxon>
        <taxon>Tracheophyta</taxon>
        <taxon>Spermatophyta</taxon>
        <taxon>Magnoliopsida</taxon>
        <taxon>eudicotyledons</taxon>
        <taxon>Gunneridae</taxon>
        <taxon>Pentapetalae</taxon>
        <taxon>asterids</taxon>
        <taxon>lamiids</taxon>
        <taxon>Solanales</taxon>
        <taxon>Solanaceae</taxon>
        <taxon>Solanoideae</taxon>
        <taxon>Solaneae</taxon>
        <taxon>Solanum</taxon>
        <taxon>Solanum subgen. Lycopersicon</taxon>
    </lineage>
</organism>
<name>A0A6N2AVX7_SOLCI</name>
<sequence>MNSPKCPLKLLIEIRPSQGYATCDGPSCLRRSVLLLPSQSSETQFIKESVMARHVCDGPSCHFVAKFRESISVPKFLNSKCFGTRPPRRSVVPM</sequence>
<dbReference type="EMBL" id="RXGB01006303">
    <property type="protein sequence ID" value="TMW86637.1"/>
    <property type="molecule type" value="Genomic_DNA"/>
</dbReference>
<feature type="non-terminal residue" evidence="1">
    <location>
        <position position="94"/>
    </location>
</feature>